<evidence type="ECO:0000256" key="2">
    <source>
        <dbReference type="ARBA" id="ARBA00008891"/>
    </source>
</evidence>
<evidence type="ECO:0000256" key="5">
    <source>
        <dbReference type="ARBA" id="ARBA00023085"/>
    </source>
</evidence>
<evidence type="ECO:0000256" key="8">
    <source>
        <dbReference type="RuleBase" id="RU000589"/>
    </source>
</evidence>
<dbReference type="InterPro" id="IPR033131">
    <property type="entry name" value="Pectinesterase_Asp_AS"/>
</dbReference>
<feature type="signal peptide" evidence="8">
    <location>
        <begin position="1"/>
        <end position="20"/>
    </location>
</feature>
<dbReference type="EC" id="3.1.1.11" evidence="3 8"/>
<organism evidence="10 11">
    <name type="scientific">Diaporthe vaccinii</name>
    <dbReference type="NCBI Taxonomy" id="105482"/>
    <lineage>
        <taxon>Eukaryota</taxon>
        <taxon>Fungi</taxon>
        <taxon>Dikarya</taxon>
        <taxon>Ascomycota</taxon>
        <taxon>Pezizomycotina</taxon>
        <taxon>Sordariomycetes</taxon>
        <taxon>Sordariomycetidae</taxon>
        <taxon>Diaporthales</taxon>
        <taxon>Diaporthaceae</taxon>
        <taxon>Diaporthe</taxon>
        <taxon>Diaporthe eres species complex</taxon>
    </lineage>
</organism>
<keyword evidence="8" id="KW-0964">Secreted</keyword>
<keyword evidence="8" id="KW-0961">Cell wall biogenesis/degradation</keyword>
<evidence type="ECO:0000256" key="4">
    <source>
        <dbReference type="ARBA" id="ARBA00022801"/>
    </source>
</evidence>
<dbReference type="Proteomes" id="UP001600888">
    <property type="component" value="Unassembled WGS sequence"/>
</dbReference>
<keyword evidence="8" id="KW-0732">Signal</keyword>
<sequence length="353" mass="37600">MFTSGIALAGLAAMVPGALAAPAAPAAPTAPGCDGPDSRVYPPTGAVVIDASGAHAGSYKTISEGVATLKNQTTAEQTVFILPGTYHEQVLVSPLQGPLVFQGYTCDSSSYAQNEVTITNGLAQKDIPAEVTGEARNDLTSTLRLKSDNIRVYNLNIANTAGNVGQALAVNVNATNNGFYGVNFTGYQDTILSDKGRQLYANCYINGAIDFIFGRYAQSWFEGCDIESIGPGYITASGRESDNSSAFYVFNKATVTGTAGEGSTYLGRPWRPYARVVFQNSDLSDVVNPAGWTDWNGDNVTDHVYFKEYQNTGAGADLSQRVFYSGVLEEAVKITDILGEDFEQEAWVDASYL</sequence>
<keyword evidence="11" id="KW-1185">Reference proteome</keyword>
<evidence type="ECO:0000256" key="1">
    <source>
        <dbReference type="ARBA" id="ARBA00005184"/>
    </source>
</evidence>
<dbReference type="PANTHER" id="PTHR31321">
    <property type="entry name" value="ACYL-COA THIOESTER HYDROLASE YBHC-RELATED"/>
    <property type="match status" value="1"/>
</dbReference>
<proteinExistence type="inferred from homology"/>
<evidence type="ECO:0000256" key="3">
    <source>
        <dbReference type="ARBA" id="ARBA00013229"/>
    </source>
</evidence>
<dbReference type="Gene3D" id="2.160.20.10">
    <property type="entry name" value="Single-stranded right-handed beta-helix, Pectin lyase-like"/>
    <property type="match status" value="1"/>
</dbReference>
<comment type="similarity">
    <text evidence="2">Belongs to the pectinesterase family.</text>
</comment>
<dbReference type="InterPro" id="IPR012334">
    <property type="entry name" value="Pectin_lyas_fold"/>
</dbReference>
<accession>A0ABR4DYL2</accession>
<comment type="subcellular location">
    <subcellularLocation>
        <location evidence="8">Secreted</location>
    </subcellularLocation>
</comment>
<dbReference type="InterPro" id="IPR011050">
    <property type="entry name" value="Pectin_lyase_fold/virulence"/>
</dbReference>
<dbReference type="Pfam" id="PF01095">
    <property type="entry name" value="Pectinesterase"/>
    <property type="match status" value="1"/>
</dbReference>
<name>A0ABR4DYL2_9PEZI</name>
<dbReference type="PROSITE" id="PS00503">
    <property type="entry name" value="PECTINESTERASE_2"/>
    <property type="match status" value="1"/>
</dbReference>
<reference evidence="10 11" key="1">
    <citation type="submission" date="2024-03" db="EMBL/GenBank/DDBJ databases">
        <title>A high-quality draft genome sequence of Diaporthe vaccinii, a causative agent of upright dieback and viscid rot disease in cranberry plants.</title>
        <authorList>
            <person name="Sarrasin M."/>
            <person name="Lang B.F."/>
            <person name="Burger G."/>
        </authorList>
    </citation>
    <scope>NUCLEOTIDE SEQUENCE [LARGE SCALE GENOMIC DNA]</scope>
    <source>
        <strain evidence="10 11">IS7</strain>
    </source>
</reference>
<comment type="catalytic activity">
    <reaction evidence="6 8">
        <text>[(1-&gt;4)-alpha-D-galacturonosyl methyl ester](n) + n H2O = [(1-&gt;4)-alpha-D-galacturonosyl](n) + n methanol + n H(+)</text>
        <dbReference type="Rhea" id="RHEA:22380"/>
        <dbReference type="Rhea" id="RHEA-COMP:14570"/>
        <dbReference type="Rhea" id="RHEA-COMP:14573"/>
        <dbReference type="ChEBI" id="CHEBI:15377"/>
        <dbReference type="ChEBI" id="CHEBI:15378"/>
        <dbReference type="ChEBI" id="CHEBI:17790"/>
        <dbReference type="ChEBI" id="CHEBI:140522"/>
        <dbReference type="ChEBI" id="CHEBI:140523"/>
        <dbReference type="EC" id="3.1.1.11"/>
    </reaction>
</comment>
<comment type="function">
    <text evidence="8">Involved in maceration and soft-rotting of plant tissue.</text>
</comment>
<keyword evidence="5 8" id="KW-0063">Aspartyl esterase</keyword>
<comment type="caution">
    <text evidence="10">The sequence shown here is derived from an EMBL/GenBank/DDBJ whole genome shotgun (WGS) entry which is preliminary data.</text>
</comment>
<evidence type="ECO:0000256" key="7">
    <source>
        <dbReference type="PROSITE-ProRule" id="PRU10040"/>
    </source>
</evidence>
<protein>
    <recommendedName>
        <fullName evidence="3 8">Pectinesterase</fullName>
        <ecNumber evidence="3 8">3.1.1.11</ecNumber>
    </recommendedName>
</protein>
<evidence type="ECO:0000259" key="9">
    <source>
        <dbReference type="Pfam" id="PF01095"/>
    </source>
</evidence>
<dbReference type="EMBL" id="JBAWTH010000139">
    <property type="protein sequence ID" value="KAL2275270.1"/>
    <property type="molecule type" value="Genomic_DNA"/>
</dbReference>
<evidence type="ECO:0000256" key="6">
    <source>
        <dbReference type="ARBA" id="ARBA00047928"/>
    </source>
</evidence>
<evidence type="ECO:0000313" key="10">
    <source>
        <dbReference type="EMBL" id="KAL2275270.1"/>
    </source>
</evidence>
<comment type="pathway">
    <text evidence="1 8">Glycan metabolism; pectin degradation; 2-dehydro-3-deoxy-D-gluconate from pectin: step 1/5.</text>
</comment>
<dbReference type="PANTHER" id="PTHR31321:SF57">
    <property type="entry name" value="PECTINESTERASE 53-RELATED"/>
    <property type="match status" value="1"/>
</dbReference>
<gene>
    <name evidence="10" type="ORF">FJTKL_02209</name>
</gene>
<evidence type="ECO:0000313" key="11">
    <source>
        <dbReference type="Proteomes" id="UP001600888"/>
    </source>
</evidence>
<keyword evidence="4 8" id="KW-0378">Hydrolase</keyword>
<feature type="domain" description="Pectinesterase catalytic" evidence="9">
    <location>
        <begin position="55"/>
        <end position="327"/>
    </location>
</feature>
<feature type="chain" id="PRO_5044962371" description="Pectinesterase" evidence="8">
    <location>
        <begin position="21"/>
        <end position="353"/>
    </location>
</feature>
<feature type="active site" evidence="7">
    <location>
        <position position="210"/>
    </location>
</feature>
<dbReference type="InterPro" id="IPR000070">
    <property type="entry name" value="Pectinesterase_cat"/>
</dbReference>
<dbReference type="SUPFAM" id="SSF51126">
    <property type="entry name" value="Pectin lyase-like"/>
    <property type="match status" value="1"/>
</dbReference>